<keyword evidence="2" id="KW-1003">Cell membrane</keyword>
<name>A0A094LRL9_ANTCR</name>
<dbReference type="GO" id="GO:0005886">
    <property type="term" value="C:plasma membrane"/>
    <property type="evidence" value="ECO:0007669"/>
    <property type="project" value="UniProtKB-SubCell"/>
</dbReference>
<proteinExistence type="predicted"/>
<evidence type="ECO:0000256" key="9">
    <source>
        <dbReference type="SAM" id="Phobius"/>
    </source>
</evidence>
<feature type="domain" description="G-protein coupled receptors family 1 profile" evidence="10">
    <location>
        <begin position="1"/>
        <end position="92"/>
    </location>
</feature>
<keyword evidence="4" id="KW-0552">Olfaction</keyword>
<keyword evidence="8 11" id="KW-0675">Receptor</keyword>
<evidence type="ECO:0000256" key="4">
    <source>
        <dbReference type="ARBA" id="ARBA00022725"/>
    </source>
</evidence>
<evidence type="ECO:0000313" key="12">
    <source>
        <dbReference type="Proteomes" id="UP000053620"/>
    </source>
</evidence>
<feature type="transmembrane region" description="Helical" evidence="9">
    <location>
        <begin position="46"/>
        <end position="66"/>
    </location>
</feature>
<dbReference type="InterPro" id="IPR017452">
    <property type="entry name" value="GPCR_Rhodpsn_7TM"/>
</dbReference>
<dbReference type="GO" id="GO:0007608">
    <property type="term" value="P:sensory perception of smell"/>
    <property type="evidence" value="ECO:0007669"/>
    <property type="project" value="UniProtKB-KW"/>
</dbReference>
<dbReference type="SUPFAM" id="SSF81321">
    <property type="entry name" value="Family A G protein-coupled receptor-like"/>
    <property type="match status" value="1"/>
</dbReference>
<evidence type="ECO:0000259" key="10">
    <source>
        <dbReference type="PROSITE" id="PS50262"/>
    </source>
</evidence>
<dbReference type="GO" id="GO:0004930">
    <property type="term" value="F:G protein-coupled receptor activity"/>
    <property type="evidence" value="ECO:0007669"/>
    <property type="project" value="UniProtKB-KW"/>
</dbReference>
<keyword evidence="6" id="KW-0807">Transducer</keyword>
<evidence type="ECO:0000256" key="6">
    <source>
        <dbReference type="ARBA" id="ARBA00023040"/>
    </source>
</evidence>
<dbReference type="InterPro" id="IPR050516">
    <property type="entry name" value="Olfactory_GPCR"/>
</dbReference>
<feature type="non-terminal residue" evidence="11">
    <location>
        <position position="92"/>
    </location>
</feature>
<keyword evidence="5 9" id="KW-1133">Transmembrane helix</keyword>
<protein>
    <submittedName>
        <fullName evidence="11">Olfactory receptor 14C36</fullName>
    </submittedName>
</protein>
<evidence type="ECO:0000256" key="7">
    <source>
        <dbReference type="ARBA" id="ARBA00023136"/>
    </source>
</evidence>
<evidence type="ECO:0000256" key="3">
    <source>
        <dbReference type="ARBA" id="ARBA00022692"/>
    </source>
</evidence>
<dbReference type="PANTHER" id="PTHR26452">
    <property type="entry name" value="OLFACTORY RECEPTOR"/>
    <property type="match status" value="1"/>
</dbReference>
<dbReference type="AlphaFoldDB" id="A0A094LRL9"/>
<dbReference type="Proteomes" id="UP000053620">
    <property type="component" value="Unassembled WGS sequence"/>
</dbReference>
<feature type="non-terminal residue" evidence="11">
    <location>
        <position position="1"/>
    </location>
</feature>
<keyword evidence="3 9" id="KW-0812">Transmembrane</keyword>
<evidence type="ECO:0000256" key="8">
    <source>
        <dbReference type="ARBA" id="ARBA00023170"/>
    </source>
</evidence>
<evidence type="ECO:0000313" key="11">
    <source>
        <dbReference type="EMBL" id="KFZ66259.1"/>
    </source>
</evidence>
<keyword evidence="4" id="KW-0716">Sensory transduction</keyword>
<dbReference type="Gene3D" id="1.20.1070.10">
    <property type="entry name" value="Rhodopsin 7-helix transmembrane proteins"/>
    <property type="match status" value="1"/>
</dbReference>
<dbReference type="EMBL" id="KL362331">
    <property type="protein sequence ID" value="KFZ66259.1"/>
    <property type="molecule type" value="Genomic_DNA"/>
</dbReference>
<keyword evidence="6" id="KW-0297">G-protein coupled receptor</keyword>
<accession>A0A094LRL9</accession>
<evidence type="ECO:0000256" key="5">
    <source>
        <dbReference type="ARBA" id="ARBA00022989"/>
    </source>
</evidence>
<dbReference type="InterPro" id="IPR000276">
    <property type="entry name" value="GPCR_Rhodpsn"/>
</dbReference>
<feature type="transmembrane region" description="Helical" evidence="9">
    <location>
        <begin position="6"/>
        <end position="25"/>
    </location>
</feature>
<evidence type="ECO:0000256" key="2">
    <source>
        <dbReference type="ARBA" id="ARBA00022475"/>
    </source>
</evidence>
<organism evidence="11 12">
    <name type="scientific">Antrostomus carolinensis</name>
    <name type="common">Chuck-will's-widow</name>
    <name type="synonym">Caprimulgus carolinensis</name>
    <dbReference type="NCBI Taxonomy" id="279965"/>
    <lineage>
        <taxon>Eukaryota</taxon>
        <taxon>Metazoa</taxon>
        <taxon>Chordata</taxon>
        <taxon>Craniata</taxon>
        <taxon>Vertebrata</taxon>
        <taxon>Euteleostomi</taxon>
        <taxon>Archelosauria</taxon>
        <taxon>Archosauria</taxon>
        <taxon>Dinosauria</taxon>
        <taxon>Saurischia</taxon>
        <taxon>Theropoda</taxon>
        <taxon>Coelurosauria</taxon>
        <taxon>Aves</taxon>
        <taxon>Neognathae</taxon>
        <taxon>Neoaves</taxon>
        <taxon>Strisores</taxon>
        <taxon>Caprimulgiformes</taxon>
        <taxon>Caprimulgidae</taxon>
        <taxon>Antrostomus</taxon>
    </lineage>
</organism>
<reference evidence="11 12" key="1">
    <citation type="submission" date="2014-04" db="EMBL/GenBank/DDBJ databases">
        <title>Genome evolution of avian class.</title>
        <authorList>
            <person name="Zhang G."/>
            <person name="Li C."/>
        </authorList>
    </citation>
    <scope>NUCLEOTIDE SEQUENCE [LARGE SCALE GENOMIC DNA]</scope>
    <source>
        <strain evidence="11">BGI_N321</strain>
    </source>
</reference>
<keyword evidence="7 9" id="KW-0472">Membrane</keyword>
<comment type="subcellular location">
    <subcellularLocation>
        <location evidence="1">Cell membrane</location>
        <topology evidence="1">Multi-pass membrane protein</topology>
    </subcellularLocation>
</comment>
<dbReference type="Pfam" id="PF00001">
    <property type="entry name" value="7tm_1"/>
    <property type="match status" value="1"/>
</dbReference>
<gene>
    <name evidence="11" type="ORF">N321_01532</name>
</gene>
<dbReference type="PROSITE" id="PS50262">
    <property type="entry name" value="G_PROTEIN_RECEP_F1_2"/>
    <property type="match status" value="1"/>
</dbReference>
<sequence>GYAAQFSLFVFLLGGECALLTVMVYDHYVAICQPLHYGMLLGSRACVHMATAAWGSGFLYAVLYTGNAFSLPVFKRNALDQFFCEIPHILKL</sequence>
<evidence type="ECO:0000256" key="1">
    <source>
        <dbReference type="ARBA" id="ARBA00004651"/>
    </source>
</evidence>
<keyword evidence="12" id="KW-1185">Reference proteome</keyword>